<dbReference type="PIRSF" id="PIRSF039102">
    <property type="entry name" value="Ddl/VanB"/>
    <property type="match status" value="1"/>
</dbReference>
<comment type="cofactor">
    <cofactor evidence="5">
        <name>Mg(2+)</name>
        <dbReference type="ChEBI" id="CHEBI:18420"/>
    </cofactor>
    <cofactor evidence="5">
        <name>Mn(2+)</name>
        <dbReference type="ChEBI" id="CHEBI:29035"/>
    </cofactor>
    <text evidence="5">Binds 2 magnesium or manganese ions per subunit.</text>
</comment>
<dbReference type="SUPFAM" id="SSF52440">
    <property type="entry name" value="PreATP-grasp domain"/>
    <property type="match status" value="1"/>
</dbReference>
<evidence type="ECO:0000256" key="2">
    <source>
        <dbReference type="ARBA" id="ARBA00022598"/>
    </source>
</evidence>
<keyword evidence="5" id="KW-0460">Magnesium</keyword>
<dbReference type="EMBL" id="PCVC01000043">
    <property type="protein sequence ID" value="PIQ66951.1"/>
    <property type="molecule type" value="Genomic_DNA"/>
</dbReference>
<protein>
    <recommendedName>
        <fullName evidence="7">ATP-grasp domain-containing protein</fullName>
    </recommendedName>
</protein>
<organism evidence="8 9">
    <name type="scientific">Candidatus Zambryskibacteria bacterium CG11_big_fil_rev_8_21_14_0_20_40_24</name>
    <dbReference type="NCBI Taxonomy" id="1975116"/>
    <lineage>
        <taxon>Bacteria</taxon>
        <taxon>Candidatus Zambryskiibacteriota</taxon>
    </lineage>
</organism>
<accession>A0A2H0K6S7</accession>
<keyword evidence="6" id="KW-0547">Nucleotide-binding</keyword>
<feature type="binding site" evidence="5">
    <location>
        <position position="290"/>
    </location>
    <ligand>
        <name>Mg(2+)</name>
        <dbReference type="ChEBI" id="CHEBI:18420"/>
        <label>2</label>
    </ligand>
</feature>
<evidence type="ECO:0000256" key="5">
    <source>
        <dbReference type="PIRSR" id="PIRSR039102-3"/>
    </source>
</evidence>
<evidence type="ECO:0000256" key="1">
    <source>
        <dbReference type="ARBA" id="ARBA00010871"/>
    </source>
</evidence>
<sequence>MISGAIDKNKIRVGVLRGGPSSEYEISLLSGHNVLKNIPERYEPIDILISKDGVWYLGGVPKSPDKILQNVDVVLNALHGKFGEDGKVQNILEKFNISYTGSRPLPSAVSMNKIISKRLFSESDIKTPYYTVFHPKHNVRGKVRELFKSFPQPSIIKPFSGGSSVGITYASNFDTFENGIENALRHGGVAVIEEYIPGKEITVTVLESGDDASLYSLFPVEIVKPASKNYLDYETKCDLNSGMKCPSTLSKDEKIEAQDMAIRAHRSLGLRHYSNADFIVHPTRGIFLIEVNSLPGITENSILPKSLEVSGISLS</sequence>
<dbReference type="Gene3D" id="3.30.470.20">
    <property type="entry name" value="ATP-grasp fold, B domain"/>
    <property type="match status" value="1"/>
</dbReference>
<dbReference type="GO" id="GO:0071555">
    <property type="term" value="P:cell wall organization"/>
    <property type="evidence" value="ECO:0007669"/>
    <property type="project" value="UniProtKB-KW"/>
</dbReference>
<proteinExistence type="inferred from homology"/>
<evidence type="ECO:0000313" key="9">
    <source>
        <dbReference type="Proteomes" id="UP000229834"/>
    </source>
</evidence>
<dbReference type="GO" id="GO:0008716">
    <property type="term" value="F:D-alanine-D-alanine ligase activity"/>
    <property type="evidence" value="ECO:0007669"/>
    <property type="project" value="InterPro"/>
</dbReference>
<feature type="domain" description="ATP-grasp" evidence="7">
    <location>
        <begin position="117"/>
        <end position="315"/>
    </location>
</feature>
<dbReference type="Gene3D" id="3.30.1490.20">
    <property type="entry name" value="ATP-grasp fold, A domain"/>
    <property type="match status" value="1"/>
</dbReference>
<dbReference type="InterPro" id="IPR011127">
    <property type="entry name" value="Dala_Dala_lig_N"/>
</dbReference>
<feature type="active site" evidence="4">
    <location>
        <position position="301"/>
    </location>
</feature>
<dbReference type="PROSITE" id="PS50975">
    <property type="entry name" value="ATP_GRASP"/>
    <property type="match status" value="1"/>
</dbReference>
<dbReference type="GO" id="GO:0005737">
    <property type="term" value="C:cytoplasm"/>
    <property type="evidence" value="ECO:0007669"/>
    <property type="project" value="InterPro"/>
</dbReference>
<evidence type="ECO:0000313" key="8">
    <source>
        <dbReference type="EMBL" id="PIQ66951.1"/>
    </source>
</evidence>
<feature type="non-terminal residue" evidence="8">
    <location>
        <position position="315"/>
    </location>
</feature>
<keyword evidence="5" id="KW-0464">Manganese</keyword>
<dbReference type="AlphaFoldDB" id="A0A2H0K6S7"/>
<reference evidence="8 9" key="1">
    <citation type="submission" date="2017-09" db="EMBL/GenBank/DDBJ databases">
        <title>Depth-based differentiation of microbial function through sediment-hosted aquifers and enrichment of novel symbionts in the deep terrestrial subsurface.</title>
        <authorList>
            <person name="Probst A.J."/>
            <person name="Ladd B."/>
            <person name="Jarett J.K."/>
            <person name="Geller-Mcgrath D.E."/>
            <person name="Sieber C.M."/>
            <person name="Emerson J.B."/>
            <person name="Anantharaman K."/>
            <person name="Thomas B.C."/>
            <person name="Malmstrom R."/>
            <person name="Stieglmeier M."/>
            <person name="Klingl A."/>
            <person name="Woyke T."/>
            <person name="Ryan C.M."/>
            <person name="Banfield J.F."/>
        </authorList>
    </citation>
    <scope>NUCLEOTIDE SEQUENCE [LARGE SCALE GENOMIC DNA]</scope>
    <source>
        <strain evidence="8">CG11_big_fil_rev_8_21_14_0_20_40_24</strain>
    </source>
</reference>
<dbReference type="GO" id="GO:0046872">
    <property type="term" value="F:metal ion binding"/>
    <property type="evidence" value="ECO:0007669"/>
    <property type="project" value="UniProtKB-KW"/>
</dbReference>
<feature type="binding site" evidence="5">
    <location>
        <position position="292"/>
    </location>
    <ligand>
        <name>Mg(2+)</name>
        <dbReference type="ChEBI" id="CHEBI:18420"/>
        <label>2</label>
    </ligand>
</feature>
<dbReference type="InterPro" id="IPR005905">
    <property type="entry name" value="D_ala_D_ala"/>
</dbReference>
<keyword evidence="5" id="KW-0479">Metal-binding</keyword>
<evidence type="ECO:0000256" key="6">
    <source>
        <dbReference type="PROSITE-ProRule" id="PRU00409"/>
    </source>
</evidence>
<feature type="active site" evidence="4">
    <location>
        <position position="163"/>
    </location>
</feature>
<dbReference type="Gene3D" id="3.40.50.20">
    <property type="match status" value="1"/>
</dbReference>
<feature type="binding site" evidence="5">
    <location>
        <position position="277"/>
    </location>
    <ligand>
        <name>Mg(2+)</name>
        <dbReference type="ChEBI" id="CHEBI:18420"/>
        <label>1</label>
    </ligand>
</feature>
<feature type="active site" evidence="4">
    <location>
        <position position="23"/>
    </location>
</feature>
<dbReference type="InterPro" id="IPR011761">
    <property type="entry name" value="ATP-grasp"/>
</dbReference>
<keyword evidence="2" id="KW-0436">Ligase</keyword>
<dbReference type="PANTHER" id="PTHR23132">
    <property type="entry name" value="D-ALANINE--D-ALANINE LIGASE"/>
    <property type="match status" value="1"/>
</dbReference>
<dbReference type="InterPro" id="IPR013815">
    <property type="entry name" value="ATP_grasp_subdomain_1"/>
</dbReference>
<dbReference type="Pfam" id="PF01820">
    <property type="entry name" value="Dala_Dala_lig_N"/>
    <property type="match status" value="2"/>
</dbReference>
<dbReference type="PANTHER" id="PTHR23132:SF23">
    <property type="entry name" value="D-ALANINE--D-ALANINE LIGASE B"/>
    <property type="match status" value="1"/>
</dbReference>
<evidence type="ECO:0000259" key="7">
    <source>
        <dbReference type="PROSITE" id="PS50975"/>
    </source>
</evidence>
<dbReference type="Pfam" id="PF07478">
    <property type="entry name" value="Dala_Dala_lig_C"/>
    <property type="match status" value="1"/>
</dbReference>
<keyword evidence="6" id="KW-0067">ATP-binding</keyword>
<gene>
    <name evidence="8" type="ORF">COV95_01465</name>
</gene>
<dbReference type="SUPFAM" id="SSF56059">
    <property type="entry name" value="Glutathione synthetase ATP-binding domain-like"/>
    <property type="match status" value="1"/>
</dbReference>
<comment type="similarity">
    <text evidence="1">Belongs to the D-alanine--D-alanine ligase family.</text>
</comment>
<dbReference type="InterPro" id="IPR011095">
    <property type="entry name" value="Dala_Dala_lig_C"/>
</dbReference>
<dbReference type="InterPro" id="IPR016185">
    <property type="entry name" value="PreATP-grasp_dom_sf"/>
</dbReference>
<comment type="caution">
    <text evidence="8">The sequence shown here is derived from an EMBL/GenBank/DDBJ whole genome shotgun (WGS) entry which is preliminary data.</text>
</comment>
<evidence type="ECO:0000256" key="4">
    <source>
        <dbReference type="PIRSR" id="PIRSR039102-1"/>
    </source>
</evidence>
<dbReference type="Proteomes" id="UP000229834">
    <property type="component" value="Unassembled WGS sequence"/>
</dbReference>
<keyword evidence="3" id="KW-0961">Cell wall biogenesis/degradation</keyword>
<evidence type="ECO:0000256" key="3">
    <source>
        <dbReference type="ARBA" id="ARBA00023316"/>
    </source>
</evidence>
<dbReference type="GO" id="GO:0005524">
    <property type="term" value="F:ATP binding"/>
    <property type="evidence" value="ECO:0007669"/>
    <property type="project" value="UniProtKB-UniRule"/>
</dbReference>
<feature type="binding site" evidence="5">
    <location>
        <position position="290"/>
    </location>
    <ligand>
        <name>Mg(2+)</name>
        <dbReference type="ChEBI" id="CHEBI:18420"/>
        <label>1</label>
    </ligand>
</feature>
<name>A0A2H0K6S7_9BACT</name>